<dbReference type="Proteomes" id="UP001190700">
    <property type="component" value="Unassembled WGS sequence"/>
</dbReference>
<feature type="transmembrane region" description="Helical" evidence="2">
    <location>
        <begin position="12"/>
        <end position="33"/>
    </location>
</feature>
<evidence type="ECO:0000259" key="3">
    <source>
        <dbReference type="PROSITE" id="PS50089"/>
    </source>
</evidence>
<keyword evidence="5" id="KW-1185">Reference proteome</keyword>
<keyword evidence="2" id="KW-1133">Transmembrane helix</keyword>
<dbReference type="EMBL" id="LGRX02011785">
    <property type="protein sequence ID" value="KAK3268517.1"/>
    <property type="molecule type" value="Genomic_DNA"/>
</dbReference>
<name>A0AAE0L1K1_9CHLO</name>
<dbReference type="SUPFAM" id="SSF57850">
    <property type="entry name" value="RING/U-box"/>
    <property type="match status" value="1"/>
</dbReference>
<proteinExistence type="predicted"/>
<keyword evidence="1" id="KW-0863">Zinc-finger</keyword>
<feature type="transmembrane region" description="Helical" evidence="2">
    <location>
        <begin position="161"/>
        <end position="178"/>
    </location>
</feature>
<evidence type="ECO:0000313" key="4">
    <source>
        <dbReference type="EMBL" id="KAK3268517.1"/>
    </source>
</evidence>
<dbReference type="InterPro" id="IPR001841">
    <property type="entry name" value="Znf_RING"/>
</dbReference>
<dbReference type="GO" id="GO:0008270">
    <property type="term" value="F:zinc ion binding"/>
    <property type="evidence" value="ECO:0007669"/>
    <property type="project" value="UniProtKB-KW"/>
</dbReference>
<feature type="transmembrane region" description="Helical" evidence="2">
    <location>
        <begin position="48"/>
        <end position="67"/>
    </location>
</feature>
<accession>A0AAE0L1K1</accession>
<keyword evidence="1" id="KW-0862">Zinc</keyword>
<comment type="caution">
    <text evidence="4">The sequence shown here is derived from an EMBL/GenBank/DDBJ whole genome shotgun (WGS) entry which is preliminary data.</text>
</comment>
<keyword evidence="2" id="KW-0472">Membrane</keyword>
<evidence type="ECO:0000256" key="1">
    <source>
        <dbReference type="PROSITE-ProRule" id="PRU00175"/>
    </source>
</evidence>
<gene>
    <name evidence="4" type="ORF">CYMTET_22983</name>
</gene>
<dbReference type="AlphaFoldDB" id="A0AAE0L1K1"/>
<feature type="domain" description="RING-type" evidence="3">
    <location>
        <begin position="305"/>
        <end position="351"/>
    </location>
</feature>
<reference evidence="4 5" key="1">
    <citation type="journal article" date="2015" name="Genome Biol. Evol.">
        <title>Comparative Genomics of a Bacterivorous Green Alga Reveals Evolutionary Causalities and Consequences of Phago-Mixotrophic Mode of Nutrition.</title>
        <authorList>
            <person name="Burns J.A."/>
            <person name="Paasch A."/>
            <person name="Narechania A."/>
            <person name="Kim E."/>
        </authorList>
    </citation>
    <scope>NUCLEOTIDE SEQUENCE [LARGE SCALE GENOMIC DNA]</scope>
    <source>
        <strain evidence="4 5">PLY_AMNH</strain>
    </source>
</reference>
<keyword evidence="1" id="KW-0479">Metal-binding</keyword>
<keyword evidence="2" id="KW-0812">Transmembrane</keyword>
<organism evidence="4 5">
    <name type="scientific">Cymbomonas tetramitiformis</name>
    <dbReference type="NCBI Taxonomy" id="36881"/>
    <lineage>
        <taxon>Eukaryota</taxon>
        <taxon>Viridiplantae</taxon>
        <taxon>Chlorophyta</taxon>
        <taxon>Pyramimonadophyceae</taxon>
        <taxon>Pyramimonadales</taxon>
        <taxon>Pyramimonadaceae</taxon>
        <taxon>Cymbomonas</taxon>
    </lineage>
</organism>
<evidence type="ECO:0000256" key="2">
    <source>
        <dbReference type="SAM" id="Phobius"/>
    </source>
</evidence>
<evidence type="ECO:0000313" key="5">
    <source>
        <dbReference type="Proteomes" id="UP001190700"/>
    </source>
</evidence>
<protein>
    <recommendedName>
        <fullName evidence="3">RING-type domain-containing protein</fullName>
    </recommendedName>
</protein>
<sequence length="519" mass="59537">MQPSRQAYERFLSLYLLPYDICFCTLTVVLYHVTNVHLIARNRDVQDFYFNTSVVLTAAVIQMYLINSRREFYLKYREAINTAVVCSTLLELVRQHLNGTILQDTQENTNLRKQMMAGMLVPKLYNYGAYVRVHWLLPRLLLRQILWPGLHYWRSLNAGEFIRLFVSALIFPGLLAVSSNQMVYTQFQVAWDRAKLRSLDEGAILDRVMASSMPWSNETFYEIFSIYALRPCRQLCKAFAIRSHACLLTCDDLARAVCRDWFCSRLRSRLQPEGPTAPSSTYATFNTSRVTFTEDMTSEEFDQLCLVCFDSEGICGQWHEQQNCGGRICNTCVQTLAKHRQPMQLPCPFCRRVLPPPGHPNHPAFVELDLEWKMVQFNLSGPSQTSLPNDWCCWLHVCTVFEPSRGLQELALTLVAFVEEHATTFRGLCAGICLEYQELLQRIASLEPRDDAVILLAVCWFTDTSLVVMQTNSNRHLVIVPSSPTQKESTATMSPYCDTILTSVISVDDLPFPVHEQNR</sequence>
<dbReference type="PROSITE" id="PS50089">
    <property type="entry name" value="ZF_RING_2"/>
    <property type="match status" value="1"/>
</dbReference>